<proteinExistence type="predicted"/>
<protein>
    <submittedName>
        <fullName evidence="2">Transposase domain</fullName>
    </submittedName>
    <submittedName>
        <fullName evidence="3">Transposase-like protein DUF772</fullName>
    </submittedName>
</protein>
<evidence type="ECO:0000313" key="2">
    <source>
        <dbReference type="EMBL" id="SNY18424.1"/>
    </source>
</evidence>
<dbReference type="Proteomes" id="UP000295404">
    <property type="component" value="Unassembled WGS sequence"/>
</dbReference>
<dbReference type="Proteomes" id="UP000217726">
    <property type="component" value="Unassembled WGS sequence"/>
</dbReference>
<dbReference type="InterPro" id="IPR008490">
    <property type="entry name" value="Transposase_InsH_N"/>
</dbReference>
<evidence type="ECO:0000313" key="5">
    <source>
        <dbReference type="Proteomes" id="UP000295404"/>
    </source>
</evidence>
<reference evidence="3 5" key="3">
    <citation type="submission" date="2019-03" db="EMBL/GenBank/DDBJ databases">
        <title>Subsurface microbial communities from deep shales in Ohio and West Virginia, USA.</title>
        <authorList>
            <person name="Wrighton K."/>
        </authorList>
    </citation>
    <scope>NUCLEOTIDE SEQUENCE [LARGE SCALE GENOMIC DNA]</scope>
    <source>
        <strain evidence="3 5">WG1_MB</strain>
    </source>
</reference>
<evidence type="ECO:0000313" key="3">
    <source>
        <dbReference type="EMBL" id="TCL12040.1"/>
    </source>
</evidence>
<name>A0A285G5N6_9EURY</name>
<evidence type="ECO:0000313" key="4">
    <source>
        <dbReference type="Proteomes" id="UP000217726"/>
    </source>
</evidence>
<reference evidence="2" key="2">
    <citation type="submission" date="2017-09" db="EMBL/GenBank/DDBJ databases">
        <authorList>
            <person name="Ehlers B."/>
            <person name="Leendertz F.H."/>
        </authorList>
    </citation>
    <scope>NUCLEOTIDE SEQUENCE [LARGE SCALE GENOMIC DNA]</scope>
    <source>
        <strain evidence="2">WG-1MB</strain>
    </source>
</reference>
<accession>A0A285G5N6</accession>
<dbReference type="EMBL" id="SMMS01000001">
    <property type="protein sequence ID" value="TCL12040.1"/>
    <property type="molecule type" value="Genomic_DNA"/>
</dbReference>
<dbReference type="Pfam" id="PF05598">
    <property type="entry name" value="DUF772"/>
    <property type="match status" value="1"/>
</dbReference>
<dbReference type="AlphaFoldDB" id="A0A285G5N6"/>
<organism evidence="2 4">
    <name type="scientific">Methanohalophilus euhalobius</name>
    <dbReference type="NCBI Taxonomy" id="51203"/>
    <lineage>
        <taxon>Archaea</taxon>
        <taxon>Methanobacteriati</taxon>
        <taxon>Methanobacteriota</taxon>
        <taxon>Stenosarchaea group</taxon>
        <taxon>Methanomicrobia</taxon>
        <taxon>Methanosarcinales</taxon>
        <taxon>Methanosarcinaceae</taxon>
        <taxon>Methanohalophilus</taxon>
    </lineage>
</organism>
<keyword evidence="4" id="KW-1185">Reference proteome</keyword>
<evidence type="ECO:0000259" key="1">
    <source>
        <dbReference type="Pfam" id="PF05598"/>
    </source>
</evidence>
<dbReference type="EMBL" id="OBDR01000008">
    <property type="protein sequence ID" value="SNY18424.1"/>
    <property type="molecule type" value="Genomic_DNA"/>
</dbReference>
<feature type="domain" description="Transposase InsH N-terminal" evidence="1">
    <location>
        <begin position="3"/>
        <end position="49"/>
    </location>
</feature>
<reference evidence="4" key="1">
    <citation type="submission" date="2017-09" db="EMBL/GenBank/DDBJ databases">
        <authorList>
            <person name="Varghese N."/>
            <person name="Submissions S."/>
        </authorList>
    </citation>
    <scope>NUCLEOTIDE SEQUENCE [LARGE SCALE GENOMIC DNA]</scope>
    <source>
        <strain evidence="4">WG-1MB</strain>
    </source>
</reference>
<sequence length="50" mass="6052">MIIDKLIDWKPFRPILESMYINRTDKGGRPENDVVMMFKMLVLQQWHGLF</sequence>
<gene>
    <name evidence="3" type="ORF">C7960_1250</name>
    <name evidence="2" type="ORF">SAMN06295989_10848</name>
</gene>